<dbReference type="SUPFAM" id="SSF48371">
    <property type="entry name" value="ARM repeat"/>
    <property type="match status" value="1"/>
</dbReference>
<feature type="domain" description="N-end rule aminoacyl transferase C-terminal" evidence="1">
    <location>
        <begin position="408"/>
        <end position="540"/>
    </location>
</feature>
<dbReference type="GO" id="GO:0004057">
    <property type="term" value="F:arginyl-tRNA--protein transferase activity"/>
    <property type="evidence" value="ECO:0007669"/>
    <property type="project" value="InterPro"/>
</dbReference>
<dbReference type="InterPro" id="IPR007472">
    <property type="entry name" value="N-end_Aminoacyl_Trfase_C"/>
</dbReference>
<accession>A0AAV7KG26</accession>
<keyword evidence="3" id="KW-1185">Reference proteome</keyword>
<reference evidence="2 3" key="1">
    <citation type="journal article" date="2023" name="BMC Biol.">
        <title>The compact genome of the sponge Oopsacas minuta (Hexactinellida) is lacking key metazoan core genes.</title>
        <authorList>
            <person name="Santini S."/>
            <person name="Schenkelaars Q."/>
            <person name="Jourda C."/>
            <person name="Duchesne M."/>
            <person name="Belahbib H."/>
            <person name="Rocher C."/>
            <person name="Selva M."/>
            <person name="Riesgo A."/>
            <person name="Vervoort M."/>
            <person name="Leys S.P."/>
            <person name="Kodjabachian L."/>
            <person name="Le Bivic A."/>
            <person name="Borchiellini C."/>
            <person name="Claverie J.M."/>
            <person name="Renard E."/>
        </authorList>
    </citation>
    <scope>NUCLEOTIDE SEQUENCE [LARGE SCALE GENOMIC DNA]</scope>
    <source>
        <strain evidence="2">SPO-2</strain>
    </source>
</reference>
<evidence type="ECO:0000313" key="3">
    <source>
        <dbReference type="Proteomes" id="UP001165289"/>
    </source>
</evidence>
<evidence type="ECO:0000313" key="2">
    <source>
        <dbReference type="EMBL" id="KAI6659029.1"/>
    </source>
</evidence>
<dbReference type="GO" id="GO:0005737">
    <property type="term" value="C:cytoplasm"/>
    <property type="evidence" value="ECO:0007669"/>
    <property type="project" value="TreeGrafter"/>
</dbReference>
<dbReference type="AlphaFoldDB" id="A0AAV7KG26"/>
<name>A0AAV7KG26_9METZ</name>
<dbReference type="PANTHER" id="PTHR21367">
    <property type="entry name" value="ARGININE-TRNA-PROTEIN TRANSFERASE 1"/>
    <property type="match status" value="1"/>
</dbReference>
<dbReference type="Pfam" id="PF04377">
    <property type="entry name" value="ATE_C"/>
    <property type="match status" value="1"/>
</dbReference>
<keyword evidence="2" id="KW-0808">Transferase</keyword>
<gene>
    <name evidence="2" type="ORF">LOD99_14705</name>
</gene>
<dbReference type="PANTHER" id="PTHR21367:SF1">
    <property type="entry name" value="ARGINYL-TRNA--PROTEIN TRANSFERASE 1"/>
    <property type="match status" value="1"/>
</dbReference>
<dbReference type="InterPro" id="IPR016024">
    <property type="entry name" value="ARM-type_fold"/>
</dbReference>
<dbReference type="Gene3D" id="1.25.10.10">
    <property type="entry name" value="Leucine-rich Repeat Variant"/>
    <property type="match status" value="1"/>
</dbReference>
<dbReference type="InterPro" id="IPR011989">
    <property type="entry name" value="ARM-like"/>
</dbReference>
<protein>
    <submittedName>
        <fullName evidence="2">Arginyl-tRNA--protein transferase 1 isoform X3</fullName>
    </submittedName>
</protein>
<comment type="caution">
    <text evidence="2">The sequence shown here is derived from an EMBL/GenBank/DDBJ whole genome shotgun (WGS) entry which is preliminary data.</text>
</comment>
<organism evidence="2 3">
    <name type="scientific">Oopsacas minuta</name>
    <dbReference type="NCBI Taxonomy" id="111878"/>
    <lineage>
        <taxon>Eukaryota</taxon>
        <taxon>Metazoa</taxon>
        <taxon>Porifera</taxon>
        <taxon>Hexactinellida</taxon>
        <taxon>Hexasterophora</taxon>
        <taxon>Lyssacinosida</taxon>
        <taxon>Leucopsacidae</taxon>
        <taxon>Oopsacas</taxon>
    </lineage>
</organism>
<dbReference type="EMBL" id="JAKMXF010000066">
    <property type="protein sequence ID" value="KAI6659029.1"/>
    <property type="molecule type" value="Genomic_DNA"/>
</dbReference>
<evidence type="ECO:0000259" key="1">
    <source>
        <dbReference type="Pfam" id="PF04377"/>
    </source>
</evidence>
<dbReference type="InterPro" id="IPR030700">
    <property type="entry name" value="N-end_Aminoacyl_Trfase"/>
</dbReference>
<sequence length="676" mass="77905">MICYQQQFKDIKQLNDPTFHNTFITLFFRPTTDETKDSLHEVLSFCFMNLSCDKLSSISMYEHGVIPKMLEFISTPEHYTKTSVRAAINSLANIGIHSTKAKEAMFESGMHLMLLDMIKTISTDTDPDWSLYCTALRGIQILASGDDAKQAMLKTDLKKDVVSILRRDPSVTEVIWRSFTFLAGLSYVAVPDREQFFTKQLFELISSQMRKMKHGKIFGYGCFFFISMSEHDLGVRYTGDFGLDGVIFEAMDKPSLADEMDDLKRWCLDCLDKFVCHVIPRPLPQPVTNPILPNNSDNFIVHRHFGVTRHFCSNCEQEAPRSEVVMRPDAVTLEQYQQLVNNGWYRRGGSKMFRFNSQHKKVCCDWETRVRVKEFDINSSKTFKRVLKKVPNDVVIETVPARLTQEGVDLYNRYHLDKHDKSAKTANAYAEHAVLSPLKPETRNGINYGTFHQEYRLNGKLIAIGVIDVILEGVVSVYFFYDMSKEVAKMSLGVYSSLKEIEYIISLNKINPFCKYYYLQGWNGPNHKLAYKANYKPIEFCSPCHSPYWTENINIPYIQTGFQPPLAEGRIPPELTSVPSSRPELLPDSENNYKSIDIDRAYMSEVHKIIIKGSNIRVFLNGEIMRCEELLDKYKIYSETKHYIYETLEELALALGYPLCNKLLVAFRFSEQITDT</sequence>
<proteinExistence type="predicted"/>
<dbReference type="Proteomes" id="UP001165289">
    <property type="component" value="Unassembled WGS sequence"/>
</dbReference>